<accession>R9XL36</accession>
<evidence type="ECO:0000256" key="1">
    <source>
        <dbReference type="ARBA" id="ARBA00009580"/>
    </source>
</evidence>
<dbReference type="GO" id="GO:0004725">
    <property type="term" value="F:protein tyrosine phosphatase activity"/>
    <property type="evidence" value="ECO:0007669"/>
    <property type="project" value="InterPro"/>
</dbReference>
<feature type="domain" description="Tyrosine specific protein phosphatases" evidence="3">
    <location>
        <begin position="220"/>
        <end position="305"/>
    </location>
</feature>
<dbReference type="InterPro" id="IPR016130">
    <property type="entry name" value="Tyr_Pase_AS"/>
</dbReference>
<proteinExistence type="inferred from homology"/>
<protein>
    <submittedName>
        <fullName evidence="4">PTP-kappa</fullName>
    </submittedName>
</protein>
<dbReference type="PANTHER" id="PTHR19134:SF534">
    <property type="entry name" value="LD27988P"/>
    <property type="match status" value="1"/>
</dbReference>
<dbReference type="InterPro" id="IPR003595">
    <property type="entry name" value="Tyr_Pase_cat"/>
</dbReference>
<sequence length="326" mass="37791">MANYFCLWKLTPSDFLKKIKQPNFNEFISREFQQLNTVPLEGTFNEFSKDENVTKNRYYDVQCWDHSRVILTSQGIKEYDHSQSDSYSIVVTKKDSDSTYIHANFVDGFEDKKKFICTQGPKTNTVGDFWKLVWEKDVRMIVSLTQIDCENRWCYEYWVAEEGYELLFGRYAVKTVMIKEEPGFITTLLSIFDVTYGESRLVTYYCYSAWPSYGAPANLKEFLGFMSTVHQEQGWLLERARLQFAPQPGPILLHCSAGVGRTGTFCAIDHALNSLKKTKAVSVQESVLAIRKMQHLSVVTLEQYKFIYKVIEYVLLGEESNKGNHK</sequence>
<dbReference type="Pfam" id="PF00102">
    <property type="entry name" value="Y_phosphatase"/>
    <property type="match status" value="1"/>
</dbReference>
<dbReference type="InterPro" id="IPR000242">
    <property type="entry name" value="PTP_cat"/>
</dbReference>
<dbReference type="PROSITE" id="PS00383">
    <property type="entry name" value="TYR_PHOSPHATASE_1"/>
    <property type="match status" value="1"/>
</dbReference>
<dbReference type="PROSITE" id="PS50056">
    <property type="entry name" value="TYR_PHOSPHATASE_2"/>
    <property type="match status" value="1"/>
</dbReference>
<dbReference type="PROSITE" id="PS50055">
    <property type="entry name" value="TYR_PHOSPHATASE_PTP"/>
    <property type="match status" value="1"/>
</dbReference>
<organism evidence="4">
    <name type="scientific">Cotesia sesamiae Mombasa bracovirus</name>
    <dbReference type="NCBI Taxonomy" id="452649"/>
    <lineage>
        <taxon>Viruses</taxon>
        <taxon>Viruses incertae sedis</taxon>
        <taxon>Polydnaviriformidae</taxon>
        <taxon>Bracoviriform</taxon>
        <taxon>Cotesia sesamiae bracovirus</taxon>
    </lineage>
</organism>
<evidence type="ECO:0000313" key="4">
    <source>
        <dbReference type="EMBL" id="AGO14417.1"/>
    </source>
</evidence>
<dbReference type="InterPro" id="IPR050348">
    <property type="entry name" value="Protein-Tyr_Phosphatase"/>
</dbReference>
<evidence type="ECO:0000259" key="3">
    <source>
        <dbReference type="PROSITE" id="PS50056"/>
    </source>
</evidence>
<dbReference type="Gene3D" id="3.90.190.10">
    <property type="entry name" value="Protein tyrosine phosphatase superfamily"/>
    <property type="match status" value="1"/>
</dbReference>
<reference evidence="4" key="1">
    <citation type="submission" date="2013-06" db="EMBL/GenBank/DDBJ databases">
        <title>Bracovirus Evolution: Comparative Genomics of Multiple Viral and Proviral Genomes.</title>
        <authorList>
            <person name="Desjardins C.A."/>
            <person name="Gundersen-Rindal D.E."/>
            <person name="Hostetler J.B."/>
            <person name="Tallon L.J."/>
            <person name="Utterback T.R."/>
            <person name="Fuester R.W."/>
            <person name="Schatz M.C."/>
            <person name="Pedroni M.J."/>
            <person name="Fadrosh D.W."/>
            <person name="Haas B.J."/>
            <person name="Toms B.S."/>
            <person name="Chen D."/>
            <person name="Nene V."/>
        </authorList>
    </citation>
    <scope>NUCLEOTIDE SEQUENCE</scope>
</reference>
<dbReference type="SMART" id="SM00194">
    <property type="entry name" value="PTPc"/>
    <property type="match status" value="1"/>
</dbReference>
<dbReference type="PRINTS" id="PR00700">
    <property type="entry name" value="PRTYPHPHTASE"/>
</dbReference>
<evidence type="ECO:0000259" key="2">
    <source>
        <dbReference type="PROSITE" id="PS50055"/>
    </source>
</evidence>
<feature type="domain" description="Tyrosine-protein phosphatase" evidence="2">
    <location>
        <begin position="28"/>
        <end position="314"/>
    </location>
</feature>
<dbReference type="InterPro" id="IPR029021">
    <property type="entry name" value="Prot-tyrosine_phosphatase-like"/>
</dbReference>
<dbReference type="SMART" id="SM00404">
    <property type="entry name" value="PTPc_motif"/>
    <property type="match status" value="1"/>
</dbReference>
<dbReference type="InterPro" id="IPR000387">
    <property type="entry name" value="Tyr_Pase_dom"/>
</dbReference>
<dbReference type="PANTHER" id="PTHR19134">
    <property type="entry name" value="RECEPTOR-TYPE TYROSINE-PROTEIN PHOSPHATASE"/>
    <property type="match status" value="1"/>
</dbReference>
<dbReference type="EMBL" id="EF710640">
    <property type="protein sequence ID" value="AGO14417.1"/>
    <property type="molecule type" value="Genomic_DNA"/>
</dbReference>
<comment type="similarity">
    <text evidence="1">Belongs to the protein-tyrosine phosphatase family.</text>
</comment>
<name>R9XL36_9VIRU</name>
<dbReference type="SUPFAM" id="SSF52799">
    <property type="entry name" value="(Phosphotyrosine protein) phosphatases II"/>
    <property type="match status" value="1"/>
</dbReference>
<gene>
    <name evidence="4" type="primary">ptp-kappa</name>
    <name evidence="4" type="ORF">CsmBV26.4</name>
</gene>